<keyword evidence="2" id="KW-1133">Transmembrane helix</keyword>
<proteinExistence type="predicted"/>
<gene>
    <name evidence="4" type="primary">aglJ</name>
    <name evidence="4" type="ORF">ACFQGB_08840</name>
</gene>
<dbReference type="RefSeq" id="WP_336349949.1">
    <property type="nucleotide sequence ID" value="NZ_JAZAQL010000002.1"/>
</dbReference>
<dbReference type="PANTHER" id="PTHR48090:SF7">
    <property type="entry name" value="RFBJ PROTEIN"/>
    <property type="match status" value="1"/>
</dbReference>
<protein>
    <submittedName>
        <fullName evidence="4">S-layer glycoprotein N-glycosyltransferase AglJ</fullName>
        <ecNumber evidence="4">2.4.1.-</ecNumber>
    </submittedName>
</protein>
<dbReference type="InterPro" id="IPR001173">
    <property type="entry name" value="Glyco_trans_2-like"/>
</dbReference>
<feature type="compositionally biased region" description="Acidic residues" evidence="1">
    <location>
        <begin position="338"/>
        <end position="347"/>
    </location>
</feature>
<feature type="region of interest" description="Disordered" evidence="1">
    <location>
        <begin position="306"/>
        <end position="362"/>
    </location>
</feature>
<comment type="caution">
    <text evidence="4">The sequence shown here is derived from an EMBL/GenBank/DDBJ whole genome shotgun (WGS) entry which is preliminary data.</text>
</comment>
<dbReference type="NCBIfam" id="TIGR04182">
    <property type="entry name" value="glyco_TIGR04182"/>
    <property type="match status" value="1"/>
</dbReference>
<evidence type="ECO:0000259" key="3">
    <source>
        <dbReference type="Pfam" id="PF00535"/>
    </source>
</evidence>
<dbReference type="PANTHER" id="PTHR48090">
    <property type="entry name" value="UNDECAPRENYL-PHOSPHATE 4-DEOXY-4-FORMAMIDO-L-ARABINOSE TRANSFERASE-RELATED"/>
    <property type="match status" value="1"/>
</dbReference>
<dbReference type="InterPro" id="IPR050256">
    <property type="entry name" value="Glycosyltransferase_2"/>
</dbReference>
<organism evidence="4 5">
    <name type="scientific">Halorubellus litoreus</name>
    <dbReference type="NCBI Taxonomy" id="755308"/>
    <lineage>
        <taxon>Archaea</taxon>
        <taxon>Methanobacteriati</taxon>
        <taxon>Methanobacteriota</taxon>
        <taxon>Stenosarchaea group</taxon>
        <taxon>Halobacteria</taxon>
        <taxon>Halobacteriales</taxon>
        <taxon>Halorubellaceae</taxon>
        <taxon>Halorubellus</taxon>
    </lineage>
</organism>
<sequence>MGEYDDVCVLVPTYNEAETIDEVVTGMHAEGFDDVLVVDGHSTDGTRELASDAGATVITQTEGGRGSGKGQAVRDGVAYTNKPVVLMLDGDGTYLPEDAHRMLEPILEGRADHVVGDRFADMERGAMPRLNQFGNSMINHGFNAIHGQHLGDILSGYRAFTRDSFFEMNLNADGFGIETEMAVEARRNDHRIHVTDITYVSRPDASESNLRPFRDGGVILLTLYLRAKTHNPLFYFGSIGGVLTLVGTIIGAFVLYDWFVNRVPHEVLAPAGGFIFVLGAQFLIFGVLADLLVSLHEEQRQRLERIAREEIGTTDGDAKTPIQTTFDDHAPHAHDADGTESTEDDTETSDRDHSATADAVDN</sequence>
<evidence type="ECO:0000256" key="1">
    <source>
        <dbReference type="SAM" id="MobiDB-lite"/>
    </source>
</evidence>
<dbReference type="Gene3D" id="3.90.550.10">
    <property type="entry name" value="Spore Coat Polysaccharide Biosynthesis Protein SpsA, Chain A"/>
    <property type="match status" value="1"/>
</dbReference>
<dbReference type="GO" id="GO:0016757">
    <property type="term" value="F:glycosyltransferase activity"/>
    <property type="evidence" value="ECO:0007669"/>
    <property type="project" value="UniProtKB-KW"/>
</dbReference>
<keyword evidence="2" id="KW-0472">Membrane</keyword>
<dbReference type="InterPro" id="IPR026456">
    <property type="entry name" value="GCTrfase_AglJ"/>
</dbReference>
<dbReference type="SUPFAM" id="SSF53448">
    <property type="entry name" value="Nucleotide-diphospho-sugar transferases"/>
    <property type="match status" value="1"/>
</dbReference>
<evidence type="ECO:0000256" key="2">
    <source>
        <dbReference type="SAM" id="Phobius"/>
    </source>
</evidence>
<evidence type="ECO:0000313" key="4">
    <source>
        <dbReference type="EMBL" id="MFC6952969.1"/>
    </source>
</evidence>
<dbReference type="Pfam" id="PF00535">
    <property type="entry name" value="Glycos_transf_2"/>
    <property type="match status" value="1"/>
</dbReference>
<dbReference type="EMBL" id="JBHSXN010000002">
    <property type="protein sequence ID" value="MFC6952969.1"/>
    <property type="molecule type" value="Genomic_DNA"/>
</dbReference>
<dbReference type="EC" id="2.4.1.-" evidence="4"/>
<keyword evidence="4" id="KW-0328">Glycosyltransferase</keyword>
<feature type="transmembrane region" description="Helical" evidence="2">
    <location>
        <begin position="268"/>
        <end position="293"/>
    </location>
</feature>
<dbReference type="AlphaFoldDB" id="A0ABD5VC02"/>
<keyword evidence="2" id="KW-0812">Transmembrane</keyword>
<name>A0ABD5VC02_9EURY</name>
<feature type="domain" description="Glycosyltransferase 2-like" evidence="3">
    <location>
        <begin position="8"/>
        <end position="164"/>
    </location>
</feature>
<keyword evidence="5" id="KW-1185">Reference proteome</keyword>
<dbReference type="InterPro" id="IPR029044">
    <property type="entry name" value="Nucleotide-diphossugar_trans"/>
</dbReference>
<accession>A0ABD5VC02</accession>
<feature type="transmembrane region" description="Helical" evidence="2">
    <location>
        <begin position="233"/>
        <end position="256"/>
    </location>
</feature>
<reference evidence="4 5" key="1">
    <citation type="journal article" date="2019" name="Int. J. Syst. Evol. Microbiol.">
        <title>The Global Catalogue of Microorganisms (GCM) 10K type strain sequencing project: providing services to taxonomists for standard genome sequencing and annotation.</title>
        <authorList>
            <consortium name="The Broad Institute Genomics Platform"/>
            <consortium name="The Broad Institute Genome Sequencing Center for Infectious Disease"/>
            <person name="Wu L."/>
            <person name="Ma J."/>
        </authorList>
    </citation>
    <scope>NUCLEOTIDE SEQUENCE [LARGE SCALE GENOMIC DNA]</scope>
    <source>
        <strain evidence="4 5">GX26</strain>
    </source>
</reference>
<evidence type="ECO:0000313" key="5">
    <source>
        <dbReference type="Proteomes" id="UP001596395"/>
    </source>
</evidence>
<dbReference type="Proteomes" id="UP001596395">
    <property type="component" value="Unassembled WGS sequence"/>
</dbReference>
<dbReference type="CDD" id="cd04179">
    <property type="entry name" value="DPM_DPG-synthase_like"/>
    <property type="match status" value="1"/>
</dbReference>
<feature type="compositionally biased region" description="Basic and acidic residues" evidence="1">
    <location>
        <begin position="326"/>
        <end position="337"/>
    </location>
</feature>
<keyword evidence="4" id="KW-0808">Transferase</keyword>